<dbReference type="PANTHER" id="PTHR38655">
    <property type="entry name" value="SIMILAR TO RIKEN CDNA 4930524B15"/>
    <property type="match status" value="1"/>
</dbReference>
<dbReference type="CTD" id="136047764"/>
<keyword evidence="2" id="KW-1185">Reference proteome</keyword>
<dbReference type="Pfam" id="PF15730">
    <property type="entry name" value="DUF4680"/>
    <property type="match status" value="2"/>
</dbReference>
<dbReference type="InterPro" id="IPR031464">
    <property type="entry name" value="DUF4680"/>
</dbReference>
<dbReference type="GeneID" id="101588849"/>
<dbReference type="AlphaFoldDB" id="A0A6P6DL62"/>
<sequence>MAQAGQAQEQGRMRFVYVTRFGSHQCGGVLELGGRPDPGRRCPGPGACRRQEEPRDAGAKPGVLGSRGQHSGSRPQGPMAPASARSQPWASNASTCSRPGAAAHAGGAAGGAQGGWGRGSGRRCCRRLPSCPSGVSRRRALRPAVWAATRVAGRLVGLPSGDLIQKNADNVFDFPVQLHKACKIMKKGKKVSVWNNVYKDISRMLEENEKYRLRLKCQRSSNENSNYTT</sequence>
<feature type="region of interest" description="Disordered" evidence="1">
    <location>
        <begin position="29"/>
        <end position="119"/>
    </location>
</feature>
<dbReference type="PANTHER" id="PTHR38655:SF1">
    <property type="entry name" value="SIMILAR TO RIKEN CDNA 4930524B15"/>
    <property type="match status" value="1"/>
</dbReference>
<dbReference type="Proteomes" id="UP000515203">
    <property type="component" value="Unplaced"/>
</dbReference>
<name>A0A6P6DL62_OCTDE</name>
<proteinExistence type="predicted"/>
<feature type="compositionally biased region" description="Basic and acidic residues" evidence="1">
    <location>
        <begin position="49"/>
        <end position="58"/>
    </location>
</feature>
<accession>A0A6P6DL62</accession>
<reference evidence="3" key="1">
    <citation type="submission" date="2025-08" db="UniProtKB">
        <authorList>
            <consortium name="RefSeq"/>
        </authorList>
    </citation>
    <scope>IDENTIFICATION</scope>
</reference>
<dbReference type="OrthoDB" id="9392174at2759"/>
<protein>
    <submittedName>
        <fullName evidence="3">Uncharacterized protein C5orf47 homolog</fullName>
    </submittedName>
</protein>
<dbReference type="RefSeq" id="XP_023560814.1">
    <property type="nucleotide sequence ID" value="XM_023705046.1"/>
</dbReference>
<evidence type="ECO:0000256" key="1">
    <source>
        <dbReference type="SAM" id="MobiDB-lite"/>
    </source>
</evidence>
<organism evidence="2 3">
    <name type="scientific">Octodon degus</name>
    <name type="common">Degu</name>
    <name type="synonym">Sciurus degus</name>
    <dbReference type="NCBI Taxonomy" id="10160"/>
    <lineage>
        <taxon>Eukaryota</taxon>
        <taxon>Metazoa</taxon>
        <taxon>Chordata</taxon>
        <taxon>Craniata</taxon>
        <taxon>Vertebrata</taxon>
        <taxon>Euteleostomi</taxon>
        <taxon>Mammalia</taxon>
        <taxon>Eutheria</taxon>
        <taxon>Euarchontoglires</taxon>
        <taxon>Glires</taxon>
        <taxon>Rodentia</taxon>
        <taxon>Hystricomorpha</taxon>
        <taxon>Octodontidae</taxon>
        <taxon>Octodon</taxon>
    </lineage>
</organism>
<evidence type="ECO:0000313" key="3">
    <source>
        <dbReference type="RefSeq" id="XP_023560814.1"/>
    </source>
</evidence>
<evidence type="ECO:0000313" key="2">
    <source>
        <dbReference type="Proteomes" id="UP000515203"/>
    </source>
</evidence>
<feature type="compositionally biased region" description="Polar residues" evidence="1">
    <location>
        <begin position="84"/>
        <end position="97"/>
    </location>
</feature>
<dbReference type="InParanoid" id="A0A6P6DL62"/>
<feature type="compositionally biased region" description="Gly residues" evidence="1">
    <location>
        <begin position="107"/>
        <end position="119"/>
    </location>
</feature>
<gene>
    <name evidence="3" type="primary">CUNH5orf47</name>
</gene>